<evidence type="ECO:0000313" key="1">
    <source>
        <dbReference type="EMBL" id="KAH1911882.1"/>
    </source>
</evidence>
<dbReference type="EMBL" id="JAIBSC010000001">
    <property type="protein sequence ID" value="KAH1911882.1"/>
    <property type="molecule type" value="Genomic_DNA"/>
</dbReference>
<sequence length="159" mass="17016">MNCNLLATAAAETEVKNFVYTSSSEAATFTSLDQPGESWVTSESWNELAIIRAQGALGAYCVDVQDVAALHIADLLHPNVGNEHTFAFGAPSAGPILSQSSPNYFPDRAFPANMAGKGEGEKIFDIKGAERSQSLLKWMGRPGWNSPKETLKANVADLV</sequence>
<reference evidence="1" key="1">
    <citation type="submission" date="2021-08" db="EMBL/GenBank/DDBJ databases">
        <title>Global Aspergillus fumigatus from environmental and clinical sources.</title>
        <authorList>
            <person name="Barber A."/>
            <person name="Sae-Ong T."/>
        </authorList>
    </citation>
    <scope>NUCLEOTIDE SEQUENCE</scope>
    <source>
        <strain evidence="1">NRZ-2016-071</strain>
    </source>
</reference>
<dbReference type="Gene3D" id="3.40.50.720">
    <property type="entry name" value="NAD(P)-binding Rossmann-like Domain"/>
    <property type="match status" value="1"/>
</dbReference>
<accession>A0A9P8SXB8</accession>
<proteinExistence type="predicted"/>
<evidence type="ECO:0000313" key="2">
    <source>
        <dbReference type="Proteomes" id="UP000813423"/>
    </source>
</evidence>
<organism evidence="1 2">
    <name type="scientific">Aspergillus fumigatus</name>
    <name type="common">Neosartorya fumigata</name>
    <dbReference type="NCBI Taxonomy" id="746128"/>
    <lineage>
        <taxon>Eukaryota</taxon>
        <taxon>Fungi</taxon>
        <taxon>Dikarya</taxon>
        <taxon>Ascomycota</taxon>
        <taxon>Pezizomycotina</taxon>
        <taxon>Eurotiomycetes</taxon>
        <taxon>Eurotiomycetidae</taxon>
        <taxon>Eurotiales</taxon>
        <taxon>Aspergillaceae</taxon>
        <taxon>Aspergillus</taxon>
        <taxon>Aspergillus subgen. Fumigati</taxon>
    </lineage>
</organism>
<dbReference type="Proteomes" id="UP000813423">
    <property type="component" value="Unassembled WGS sequence"/>
</dbReference>
<gene>
    <name evidence="1" type="ORF">KXV57_000272</name>
</gene>
<protein>
    <submittedName>
        <fullName evidence="1">Uncharacterized protein</fullName>
    </submittedName>
</protein>
<dbReference type="AlphaFoldDB" id="A0A9P8SXB8"/>
<comment type="caution">
    <text evidence="1">The sequence shown here is derived from an EMBL/GenBank/DDBJ whole genome shotgun (WGS) entry which is preliminary data.</text>
</comment>
<name>A0A9P8SXB8_ASPFM</name>